<gene>
    <name evidence="2" type="ORF">DSM107003_13270</name>
</gene>
<dbReference type="InterPro" id="IPR025159">
    <property type="entry name" value="AbiEi_N"/>
</dbReference>
<evidence type="ECO:0000259" key="1">
    <source>
        <dbReference type="Pfam" id="PF13338"/>
    </source>
</evidence>
<name>A0A433UWN4_ANAVA</name>
<sequence>MSKTDKILSYAAQTGVIRAKDIAAKGIHREYLKRLENQGILVRSARGVYTFTDAEITANHTLVETAKRVPNGVVCLLSALSFYQLTTQTPFEIWLAIPQKSRPPKDNLLPLRIIYMSGKSLEEGIEEHIIEGVPVSIYSLPKTVADCFKFRNKIGLDVALEALRECLQKRKCSMDEIWHYAKICRVHNVMRPYLESLT</sequence>
<keyword evidence="3" id="KW-1185">Reference proteome</keyword>
<dbReference type="Proteomes" id="UP000276103">
    <property type="component" value="Unassembled WGS sequence"/>
</dbReference>
<dbReference type="AlphaFoldDB" id="A0A433UWN4"/>
<reference evidence="2 3" key="1">
    <citation type="journal article" date="2019" name="Genome Biol. Evol.">
        <title>Day and night: Metabolic profiles and evolutionary relationships of six axenic non-marine cyanobacteria.</title>
        <authorList>
            <person name="Will S.E."/>
            <person name="Henke P."/>
            <person name="Boedeker C."/>
            <person name="Huang S."/>
            <person name="Brinkmann H."/>
            <person name="Rohde M."/>
            <person name="Jarek M."/>
            <person name="Friedl T."/>
            <person name="Seufert S."/>
            <person name="Schumacher M."/>
            <person name="Overmann J."/>
            <person name="Neumann-Schaal M."/>
            <person name="Petersen J."/>
        </authorList>
    </citation>
    <scope>NUCLEOTIDE SEQUENCE [LARGE SCALE GENOMIC DNA]</scope>
    <source>
        <strain evidence="2 3">SAG 1403-4b</strain>
    </source>
</reference>
<evidence type="ECO:0000313" key="3">
    <source>
        <dbReference type="Proteomes" id="UP000276103"/>
    </source>
</evidence>
<dbReference type="RefSeq" id="WP_127053107.1">
    <property type="nucleotide sequence ID" value="NZ_RSCM01000003.1"/>
</dbReference>
<dbReference type="EMBL" id="RSCM01000003">
    <property type="protein sequence ID" value="RUS98239.1"/>
    <property type="molecule type" value="Genomic_DNA"/>
</dbReference>
<protein>
    <submittedName>
        <fullName evidence="2">Transcriptional regulator</fullName>
    </submittedName>
</protein>
<accession>A0A433UWN4</accession>
<dbReference type="Pfam" id="PF13338">
    <property type="entry name" value="AbiEi_4"/>
    <property type="match status" value="1"/>
</dbReference>
<evidence type="ECO:0000313" key="2">
    <source>
        <dbReference type="EMBL" id="RUS98239.1"/>
    </source>
</evidence>
<comment type="caution">
    <text evidence="2">The sequence shown here is derived from an EMBL/GenBank/DDBJ whole genome shotgun (WGS) entry which is preliminary data.</text>
</comment>
<feature type="domain" description="AbiEi antitoxin N-terminal" evidence="1">
    <location>
        <begin position="6"/>
        <end position="52"/>
    </location>
</feature>
<proteinExistence type="predicted"/>
<organism evidence="2 3">
    <name type="scientific">Trichormus variabilis SAG 1403-4b</name>
    <dbReference type="NCBI Taxonomy" id="447716"/>
    <lineage>
        <taxon>Bacteria</taxon>
        <taxon>Bacillati</taxon>
        <taxon>Cyanobacteriota</taxon>
        <taxon>Cyanophyceae</taxon>
        <taxon>Nostocales</taxon>
        <taxon>Nostocaceae</taxon>
        <taxon>Trichormus</taxon>
    </lineage>
</organism>
<dbReference type="OrthoDB" id="9801429at2"/>